<organism evidence="1 2">
    <name type="scientific">Chimaeribacter coloradensis</name>
    <dbReference type="NCBI Taxonomy" id="2060068"/>
    <lineage>
        <taxon>Bacteria</taxon>
        <taxon>Pseudomonadati</taxon>
        <taxon>Pseudomonadota</taxon>
        <taxon>Gammaproteobacteria</taxon>
        <taxon>Enterobacterales</taxon>
        <taxon>Yersiniaceae</taxon>
        <taxon>Chimaeribacter</taxon>
    </lineage>
</organism>
<dbReference type="RefSeq" id="WP_101824936.1">
    <property type="nucleotide sequence ID" value="NZ_PJZH01000012.1"/>
</dbReference>
<name>A0A2N5E1B9_9GAMM</name>
<protein>
    <submittedName>
        <fullName evidence="1">Ketosteroid isomerase</fullName>
    </submittedName>
</protein>
<dbReference type="GO" id="GO:0016853">
    <property type="term" value="F:isomerase activity"/>
    <property type="evidence" value="ECO:0007669"/>
    <property type="project" value="UniProtKB-KW"/>
</dbReference>
<evidence type="ECO:0000313" key="2">
    <source>
        <dbReference type="Proteomes" id="UP000234503"/>
    </source>
</evidence>
<dbReference type="EMBL" id="PJZH01000012">
    <property type="protein sequence ID" value="PLR34088.1"/>
    <property type="molecule type" value="Genomic_DNA"/>
</dbReference>
<gene>
    <name evidence="1" type="ORF">CYR32_12820</name>
</gene>
<dbReference type="OrthoDB" id="6657864at2"/>
<proteinExistence type="predicted"/>
<dbReference type="SUPFAM" id="SSF54427">
    <property type="entry name" value="NTF2-like"/>
    <property type="match status" value="1"/>
</dbReference>
<dbReference type="AlphaFoldDB" id="A0A2N5E1B9"/>
<sequence length="157" mass="18176">MTETERQQARFEVIKTYYSKLDAQDATLLDLFSDDVALFFPKYGCSRGKTELGNLGKRLVRQVQRFKHDTDNFRYVCQGDVMVIEGGVKGVMQNGDRFPVGEEEFSLFCTVFEFDGDLISRMHIYIDPDYSHEDSRRLANYSRNHQVGHAFKPALDE</sequence>
<accession>A0A2N5E1B9</accession>
<reference evidence="1 2" key="1">
    <citation type="submission" date="2017-12" db="EMBL/GenBank/DDBJ databases">
        <title>Characterization of six clinical isolates of Enterochimera gen. nov., a novel genus of the Yersiniaciae family and the three species Enterochimera arupensis sp. nov., Enterochimera coloradensis sp. nov, and Enterochimera californica sp. nov.</title>
        <authorList>
            <person name="Rossi A."/>
            <person name="Fisher M."/>
        </authorList>
    </citation>
    <scope>NUCLEOTIDE SEQUENCE [LARGE SCALE GENOMIC DNA]</scope>
    <source>
        <strain evidence="2">2016-Iso4</strain>
    </source>
</reference>
<dbReference type="InterPro" id="IPR032710">
    <property type="entry name" value="NTF2-like_dom_sf"/>
</dbReference>
<keyword evidence="2" id="KW-1185">Reference proteome</keyword>
<dbReference type="Gene3D" id="3.10.450.50">
    <property type="match status" value="1"/>
</dbReference>
<dbReference type="Proteomes" id="UP000234503">
    <property type="component" value="Unassembled WGS sequence"/>
</dbReference>
<comment type="caution">
    <text evidence="1">The sequence shown here is derived from an EMBL/GenBank/DDBJ whole genome shotgun (WGS) entry which is preliminary data.</text>
</comment>
<keyword evidence="1" id="KW-0413">Isomerase</keyword>
<evidence type="ECO:0000313" key="1">
    <source>
        <dbReference type="EMBL" id="PLR34088.1"/>
    </source>
</evidence>